<feature type="region of interest" description="Disordered" evidence="1">
    <location>
        <begin position="1"/>
        <end position="24"/>
    </location>
</feature>
<reference evidence="3 4" key="1">
    <citation type="submission" date="2018-03" db="EMBL/GenBank/DDBJ databases">
        <title>Bioinformatic expansion and discovery of thiopeptide antibiotics.</title>
        <authorList>
            <person name="Schwalen C.J."/>
            <person name="Hudson G.A."/>
            <person name="Mitchell D.A."/>
        </authorList>
    </citation>
    <scope>NUCLEOTIDE SEQUENCE [LARGE SCALE GENOMIC DNA]</scope>
    <source>
        <strain evidence="3 4">ATCC 21389</strain>
    </source>
</reference>
<feature type="transmembrane region" description="Helical" evidence="2">
    <location>
        <begin position="34"/>
        <end position="60"/>
    </location>
</feature>
<dbReference type="EMBL" id="PYBW01000007">
    <property type="protein sequence ID" value="PYC88078.1"/>
    <property type="molecule type" value="Genomic_DNA"/>
</dbReference>
<keyword evidence="4" id="KW-1185">Reference proteome</keyword>
<evidence type="ECO:0000256" key="1">
    <source>
        <dbReference type="SAM" id="MobiDB-lite"/>
    </source>
</evidence>
<evidence type="ECO:0000313" key="3">
    <source>
        <dbReference type="EMBL" id="PYC88078.1"/>
    </source>
</evidence>
<keyword evidence="2" id="KW-0812">Transmembrane</keyword>
<name>A0A2V4P374_9ACTN</name>
<proteinExistence type="predicted"/>
<organism evidence="3 4">
    <name type="scientific">Streptomyces tateyamensis</name>
    <dbReference type="NCBI Taxonomy" id="565073"/>
    <lineage>
        <taxon>Bacteria</taxon>
        <taxon>Bacillati</taxon>
        <taxon>Actinomycetota</taxon>
        <taxon>Actinomycetes</taxon>
        <taxon>Kitasatosporales</taxon>
        <taxon>Streptomycetaceae</taxon>
        <taxon>Streptomyces</taxon>
    </lineage>
</organism>
<comment type="caution">
    <text evidence="3">The sequence shown here is derived from an EMBL/GenBank/DDBJ whole genome shotgun (WGS) entry which is preliminary data.</text>
</comment>
<protein>
    <submittedName>
        <fullName evidence="3">Uncharacterized protein</fullName>
    </submittedName>
</protein>
<evidence type="ECO:0000313" key="4">
    <source>
        <dbReference type="Proteomes" id="UP000248039"/>
    </source>
</evidence>
<feature type="compositionally biased region" description="Basic and acidic residues" evidence="1">
    <location>
        <begin position="84"/>
        <end position="105"/>
    </location>
</feature>
<keyword evidence="2" id="KW-0472">Membrane</keyword>
<evidence type="ECO:0000256" key="2">
    <source>
        <dbReference type="SAM" id="Phobius"/>
    </source>
</evidence>
<keyword evidence="2" id="KW-1133">Transmembrane helix</keyword>
<dbReference type="Proteomes" id="UP000248039">
    <property type="component" value="Unassembled WGS sequence"/>
</dbReference>
<accession>A0A2V4P374</accession>
<feature type="compositionally biased region" description="Basic and acidic residues" evidence="1">
    <location>
        <begin position="1"/>
        <end position="12"/>
    </location>
</feature>
<feature type="region of interest" description="Disordered" evidence="1">
    <location>
        <begin position="83"/>
        <end position="119"/>
    </location>
</feature>
<sequence length="119" mass="12860">MDRHVQAGERTRHQPQPCGTRRSRQTLFEQSRDIAPTACVVAGVMASTALVGGTAAVVLVGKRVAVPWERAVGHQAVQAQSVLVERDPGAEPSRLDDRAHQREEDSILFITGRDAASLP</sequence>
<dbReference type="AlphaFoldDB" id="A0A2V4P374"/>
<gene>
    <name evidence="3" type="ORF">C7C46_01625</name>
</gene>